<dbReference type="Gene3D" id="3.40.50.300">
    <property type="entry name" value="P-loop containing nucleotide triphosphate hydrolases"/>
    <property type="match status" value="3"/>
</dbReference>
<dbReference type="GO" id="GO:0005524">
    <property type="term" value="F:ATP binding"/>
    <property type="evidence" value="ECO:0007669"/>
    <property type="project" value="UniProtKB-KW"/>
</dbReference>
<dbReference type="PANTHER" id="PTHR19211:SF100">
    <property type="entry name" value="RIBOSOME PROTECTION PROTEIN VMLR"/>
    <property type="match status" value="1"/>
</dbReference>
<dbReference type="CDD" id="cd03221">
    <property type="entry name" value="ABCF_EF-3"/>
    <property type="match status" value="2"/>
</dbReference>
<keyword evidence="1" id="KW-0677">Repeat</keyword>
<evidence type="ECO:0000259" key="4">
    <source>
        <dbReference type="PROSITE" id="PS50893"/>
    </source>
</evidence>
<protein>
    <submittedName>
        <fullName evidence="5">Antibiotic resistance transporter, ATP-binding protein</fullName>
    </submittedName>
</protein>
<dbReference type="PANTHER" id="PTHR19211">
    <property type="entry name" value="ATP-BINDING TRANSPORT PROTEIN-RELATED"/>
    <property type="match status" value="1"/>
</dbReference>
<dbReference type="Pfam" id="PF00005">
    <property type="entry name" value="ABC_tran"/>
    <property type="match status" value="2"/>
</dbReference>
<dbReference type="InterPro" id="IPR003439">
    <property type="entry name" value="ABC_transporter-like_ATP-bd"/>
</dbReference>
<dbReference type="SMART" id="SM00382">
    <property type="entry name" value="AAA"/>
    <property type="match status" value="2"/>
</dbReference>
<dbReference type="InterPro" id="IPR003593">
    <property type="entry name" value="AAA+_ATPase"/>
</dbReference>
<sequence length="464" mass="52787">MEALSIQHYALDTAEKNLLTIDSLTLNQGERVFIIGDNGAGKTSFLKTIIGESTDYSGFLQVHGDIAYVPQIKSASPQSGGERAMSYLKEALQARPSLLILDEPSSYLDHANRDWLINQLKRYRGTLLVVSHDRYLINQLSQKIWLLEHQTIKIYHGNYDDYQRSRQLEEDKQLRAFLEYRRKTNQLKKSLTRKKVQANKMAVKKKSVSRSDWKTNSFAGSYDSQAKAMAKAAKAMENRLTRMKEVNRPHKKAWAKLKKDPNEGALPNTLLHLQEGTLTRDYQLLFDYPDIVIRSHSRIAIIGRNKTGKSSFLDQLAAQALSGFYAQNLRITYFKQDQADLEPDQTAVELISRQSNQDRVTILNYLAMMGIDYDKANQKVAILSGGERVRLALVAALLTDHQLLILDEPTTYLDLVAIEALESCLIDYPAALLLVSHDLAFVNKVATEIYEVKDHHLIAYHFED</sequence>
<feature type="domain" description="ABC transporter" evidence="4">
    <location>
        <begin position="1"/>
        <end position="174"/>
    </location>
</feature>
<dbReference type="PROSITE" id="PS00211">
    <property type="entry name" value="ABC_TRANSPORTER_1"/>
    <property type="match status" value="1"/>
</dbReference>
<reference evidence="5 6" key="1">
    <citation type="submission" date="2018-06" db="EMBL/GenBank/DDBJ databases">
        <authorList>
            <consortium name="Pathogen Informatics"/>
            <person name="Doyle S."/>
        </authorList>
    </citation>
    <scope>NUCLEOTIDE SEQUENCE [LARGE SCALE GENOMIC DNA]</scope>
    <source>
        <strain evidence="5 6">NCTC12092</strain>
    </source>
</reference>
<name>A0A380JUY0_9STRE</name>
<dbReference type="GO" id="GO:0016887">
    <property type="term" value="F:ATP hydrolysis activity"/>
    <property type="evidence" value="ECO:0007669"/>
    <property type="project" value="InterPro"/>
</dbReference>
<dbReference type="InterPro" id="IPR017871">
    <property type="entry name" value="ABC_transporter-like_CS"/>
</dbReference>
<accession>A0A380JUY0</accession>
<evidence type="ECO:0000256" key="3">
    <source>
        <dbReference type="ARBA" id="ARBA00022840"/>
    </source>
</evidence>
<keyword evidence="3 5" id="KW-0067">ATP-binding</keyword>
<dbReference type="AlphaFoldDB" id="A0A380JUY0"/>
<dbReference type="InterPro" id="IPR027417">
    <property type="entry name" value="P-loop_NTPase"/>
</dbReference>
<evidence type="ECO:0000256" key="2">
    <source>
        <dbReference type="ARBA" id="ARBA00022741"/>
    </source>
</evidence>
<gene>
    <name evidence="5" type="primary">yheS_1</name>
    <name evidence="5" type="ORF">NCTC12092_01913</name>
</gene>
<dbReference type="PROSITE" id="PS50893">
    <property type="entry name" value="ABC_TRANSPORTER_2"/>
    <property type="match status" value="1"/>
</dbReference>
<dbReference type="Proteomes" id="UP000254461">
    <property type="component" value="Unassembled WGS sequence"/>
</dbReference>
<dbReference type="RefSeq" id="WP_115251414.1">
    <property type="nucleotide sequence ID" value="NZ_UHFF01000002.1"/>
</dbReference>
<dbReference type="EMBL" id="UHFF01000002">
    <property type="protein sequence ID" value="SUN49490.1"/>
    <property type="molecule type" value="Genomic_DNA"/>
</dbReference>
<keyword evidence="2" id="KW-0547">Nucleotide-binding</keyword>
<organism evidence="5 6">
    <name type="scientific">Streptococcus equi subsp. equi</name>
    <dbReference type="NCBI Taxonomy" id="148942"/>
    <lineage>
        <taxon>Bacteria</taxon>
        <taxon>Bacillati</taxon>
        <taxon>Bacillota</taxon>
        <taxon>Bacilli</taxon>
        <taxon>Lactobacillales</taxon>
        <taxon>Streptococcaceae</taxon>
        <taxon>Streptococcus</taxon>
    </lineage>
</organism>
<evidence type="ECO:0000313" key="6">
    <source>
        <dbReference type="Proteomes" id="UP000254461"/>
    </source>
</evidence>
<evidence type="ECO:0000256" key="1">
    <source>
        <dbReference type="ARBA" id="ARBA00022737"/>
    </source>
</evidence>
<dbReference type="InterPro" id="IPR050611">
    <property type="entry name" value="ABCF"/>
</dbReference>
<evidence type="ECO:0000313" key="5">
    <source>
        <dbReference type="EMBL" id="SUN49490.1"/>
    </source>
</evidence>
<dbReference type="SUPFAM" id="SSF52540">
    <property type="entry name" value="P-loop containing nucleoside triphosphate hydrolases"/>
    <property type="match status" value="2"/>
</dbReference>
<proteinExistence type="predicted"/>